<proteinExistence type="predicted"/>
<protein>
    <submittedName>
        <fullName evidence="1">DNA repair protein rad16</fullName>
    </submittedName>
</protein>
<reference evidence="1" key="1">
    <citation type="submission" date="2022-04" db="EMBL/GenBank/DDBJ databases">
        <title>Genome of the entomopathogenic fungus Entomophthora muscae.</title>
        <authorList>
            <person name="Elya C."/>
            <person name="Lovett B.R."/>
            <person name="Lee E."/>
            <person name="Macias A.M."/>
            <person name="Hajek A.E."/>
            <person name="De Bivort B.L."/>
            <person name="Kasson M.T."/>
            <person name="De Fine Licht H.H."/>
            <person name="Stajich J.E."/>
        </authorList>
    </citation>
    <scope>NUCLEOTIDE SEQUENCE</scope>
    <source>
        <strain evidence="1">Berkeley</strain>
    </source>
</reference>
<organism evidence="1 2">
    <name type="scientific">Entomophthora muscae</name>
    <dbReference type="NCBI Taxonomy" id="34485"/>
    <lineage>
        <taxon>Eukaryota</taxon>
        <taxon>Fungi</taxon>
        <taxon>Fungi incertae sedis</taxon>
        <taxon>Zoopagomycota</taxon>
        <taxon>Entomophthoromycotina</taxon>
        <taxon>Entomophthoromycetes</taxon>
        <taxon>Entomophthorales</taxon>
        <taxon>Entomophthoraceae</taxon>
        <taxon>Entomophthora</taxon>
    </lineage>
</organism>
<gene>
    <name evidence="1" type="primary">RAD16_1</name>
    <name evidence="1" type="ORF">DSO57_1031785</name>
</gene>
<keyword evidence="2" id="KW-1185">Reference proteome</keyword>
<evidence type="ECO:0000313" key="1">
    <source>
        <dbReference type="EMBL" id="KAJ9075846.1"/>
    </source>
</evidence>
<comment type="caution">
    <text evidence="1">The sequence shown here is derived from an EMBL/GenBank/DDBJ whole genome shotgun (WGS) entry which is preliminary data.</text>
</comment>
<dbReference type="EMBL" id="QTSX02002361">
    <property type="protein sequence ID" value="KAJ9075846.1"/>
    <property type="molecule type" value="Genomic_DNA"/>
</dbReference>
<name>A0ACC2TMY8_9FUNG</name>
<accession>A0ACC2TMY8</accession>
<evidence type="ECO:0000313" key="2">
    <source>
        <dbReference type="Proteomes" id="UP001165960"/>
    </source>
</evidence>
<sequence length="362" mass="39943">MKRSARIAKKVKDAKALAEEKALAQQIQNPIKKTAAAAPRLAPVKNEPLTKRCAARLPAKGKGSNKTSVTTDSITPKAEACSLEPGRTTKRLKKAIVAKQIAKIEIDESSSSADDSEDFVDNPFTSKQNNSLEQNPPIVDLDALENMATSSGMSGRQRRAAAKKPIIEVSSEDSEVEQVHTSDISDTSSSDSSDEVSLMVATRSRRAPQRARRRNNGNQTEKSSESRAYYRTHPTQNPEVWEIHPEIETIWKVMDAIPLIETQEADQPADLKLKLLPFQKEGLNWMKKQELGEFCGGLLADEMGMGKTIQMISLLLSEPRGKPNLIVAPTVALMQWCSEIKTHTTSLTVLMFHGQDRTKSIE</sequence>
<dbReference type="Proteomes" id="UP001165960">
    <property type="component" value="Unassembled WGS sequence"/>
</dbReference>